<dbReference type="HOGENOM" id="CLU_171854_6_4_0"/>
<dbReference type="RefSeq" id="WP_013627860.1">
    <property type="nucleotide sequence ID" value="NC_015174.1"/>
</dbReference>
<keyword evidence="1" id="KW-0472">Membrane</keyword>
<dbReference type="eggNOG" id="COG3847">
    <property type="taxonomic scope" value="Bacteria"/>
</dbReference>
<reference evidence="3" key="1">
    <citation type="submission" date="2011-02" db="EMBL/GenBank/DDBJ databases">
        <title>The complete genome of Planctomyces brasiliensis DSM 5305.</title>
        <authorList>
            <person name="Lucas S."/>
            <person name="Copeland A."/>
            <person name="Lapidus A."/>
            <person name="Bruce D."/>
            <person name="Goodwin L."/>
            <person name="Pitluck S."/>
            <person name="Kyrpides N."/>
            <person name="Mavromatis K."/>
            <person name="Pagani I."/>
            <person name="Ivanova N."/>
            <person name="Ovchinnikova G."/>
            <person name="Lu M."/>
            <person name="Detter J.C."/>
            <person name="Han C."/>
            <person name="Land M."/>
            <person name="Hauser L."/>
            <person name="Markowitz V."/>
            <person name="Cheng J.-F."/>
            <person name="Hugenholtz P."/>
            <person name="Woyke T."/>
            <person name="Wu D."/>
            <person name="Tindall B."/>
            <person name="Pomrenke H.G."/>
            <person name="Brambilla E."/>
            <person name="Klenk H.-P."/>
            <person name="Eisen J.A."/>
        </authorList>
    </citation>
    <scope>NUCLEOTIDE SEQUENCE [LARGE SCALE GENOMIC DNA]</scope>
    <source>
        <strain evidence="3">ATCC 49424 / DSM 5305 / JCM 21570 / NBRC 103401 / IFAM 1448</strain>
    </source>
</reference>
<keyword evidence="1" id="KW-1133">Transmembrane helix</keyword>
<evidence type="ECO:0000256" key="1">
    <source>
        <dbReference type="SAM" id="Phobius"/>
    </source>
</evidence>
<dbReference type="OrthoDB" id="5325135at2"/>
<dbReference type="Proteomes" id="UP000006860">
    <property type="component" value="Chromosome"/>
</dbReference>
<protein>
    <submittedName>
        <fullName evidence="2">Flp/Fap pilin component</fullName>
    </submittedName>
</protein>
<sequence length="57" mass="6199">MKKFIANVKHFIECEDGPTAVEYAVMLALIVVVCLTAVRAIGTNANTQFESVRDALS</sequence>
<dbReference type="Pfam" id="PF04964">
    <property type="entry name" value="Flp_Fap"/>
    <property type="match status" value="1"/>
</dbReference>
<evidence type="ECO:0000313" key="2">
    <source>
        <dbReference type="EMBL" id="ADY59132.1"/>
    </source>
</evidence>
<proteinExistence type="predicted"/>
<gene>
    <name evidence="2" type="ordered locus">Plabr_1521</name>
</gene>
<dbReference type="AlphaFoldDB" id="F0SRK9"/>
<feature type="transmembrane region" description="Helical" evidence="1">
    <location>
        <begin position="20"/>
        <end position="41"/>
    </location>
</feature>
<keyword evidence="1" id="KW-0812">Transmembrane</keyword>
<dbReference type="InterPro" id="IPR007047">
    <property type="entry name" value="Flp_Fap"/>
</dbReference>
<keyword evidence="3" id="KW-1185">Reference proteome</keyword>
<accession>F0SRK9</accession>
<dbReference type="STRING" id="756272.Plabr_1521"/>
<organism evidence="2 3">
    <name type="scientific">Rubinisphaera brasiliensis (strain ATCC 49424 / DSM 5305 / JCM 21570 / IAM 15109 / NBRC 103401 / IFAM 1448)</name>
    <name type="common">Planctomyces brasiliensis</name>
    <dbReference type="NCBI Taxonomy" id="756272"/>
    <lineage>
        <taxon>Bacteria</taxon>
        <taxon>Pseudomonadati</taxon>
        <taxon>Planctomycetota</taxon>
        <taxon>Planctomycetia</taxon>
        <taxon>Planctomycetales</taxon>
        <taxon>Planctomycetaceae</taxon>
        <taxon>Rubinisphaera</taxon>
    </lineage>
</organism>
<dbReference type="KEGG" id="pbs:Plabr_1521"/>
<dbReference type="EMBL" id="CP002546">
    <property type="protein sequence ID" value="ADY59132.1"/>
    <property type="molecule type" value="Genomic_DNA"/>
</dbReference>
<evidence type="ECO:0000313" key="3">
    <source>
        <dbReference type="Proteomes" id="UP000006860"/>
    </source>
</evidence>
<name>F0SRK9_RUBBR</name>